<evidence type="ECO:0000256" key="1">
    <source>
        <dbReference type="ARBA" id="ARBA00006767"/>
    </source>
</evidence>
<dbReference type="Proteomes" id="UP000280842">
    <property type="component" value="Unassembled WGS sequence"/>
</dbReference>
<dbReference type="PANTHER" id="PTHR10724:SF7">
    <property type="entry name" value="SMALL RIBOSOMAL SUBUNIT PROTEIN BS1C"/>
    <property type="match status" value="1"/>
</dbReference>
<dbReference type="PROSITE" id="PS50126">
    <property type="entry name" value="S1"/>
    <property type="match status" value="5"/>
</dbReference>
<dbReference type="AlphaFoldDB" id="A0A3M0BHE0"/>
<keyword evidence="3" id="KW-0687">Ribonucleoprotein</keyword>
<dbReference type="InterPro" id="IPR035104">
    <property type="entry name" value="Ribosomal_protein_S1-like"/>
</dbReference>
<evidence type="ECO:0000313" key="6">
    <source>
        <dbReference type="Proteomes" id="UP000280842"/>
    </source>
</evidence>
<keyword evidence="2 5" id="KW-0689">Ribosomal protein</keyword>
<dbReference type="GO" id="GO:0003735">
    <property type="term" value="F:structural constituent of ribosome"/>
    <property type="evidence" value="ECO:0007669"/>
    <property type="project" value="TreeGrafter"/>
</dbReference>
<dbReference type="InterPro" id="IPR003029">
    <property type="entry name" value="S1_domain"/>
</dbReference>
<dbReference type="OrthoDB" id="9804077at2"/>
<dbReference type="GO" id="GO:0022627">
    <property type="term" value="C:cytosolic small ribosomal subunit"/>
    <property type="evidence" value="ECO:0007669"/>
    <property type="project" value="TreeGrafter"/>
</dbReference>
<dbReference type="SMART" id="SM00316">
    <property type="entry name" value="S1"/>
    <property type="match status" value="6"/>
</dbReference>
<feature type="domain" description="S1 motif" evidence="4">
    <location>
        <begin position="438"/>
        <end position="510"/>
    </location>
</feature>
<proteinExistence type="inferred from homology"/>
<accession>A0A3M0BHE0</accession>
<keyword evidence="6" id="KW-1185">Reference proteome</keyword>
<dbReference type="EMBL" id="REFO01000012">
    <property type="protein sequence ID" value="RMA95996.1"/>
    <property type="molecule type" value="Genomic_DNA"/>
</dbReference>
<protein>
    <submittedName>
        <fullName evidence="5">SSU ribosomal protein S1P</fullName>
    </submittedName>
</protein>
<gene>
    <name evidence="5" type="ORF">CLV39_1007</name>
</gene>
<dbReference type="PRINTS" id="PR00681">
    <property type="entry name" value="RIBOSOMALS1"/>
</dbReference>
<reference evidence="5 6" key="1">
    <citation type="submission" date="2018-10" db="EMBL/GenBank/DDBJ databases">
        <title>Genomic Encyclopedia of Archaeal and Bacterial Type Strains, Phase II (KMG-II): from individual species to whole genera.</title>
        <authorList>
            <person name="Goeker M."/>
        </authorList>
    </citation>
    <scope>NUCLEOTIDE SEQUENCE [LARGE SCALE GENOMIC DNA]</scope>
    <source>
        <strain evidence="5 6">VM1</strain>
    </source>
</reference>
<evidence type="ECO:0000256" key="3">
    <source>
        <dbReference type="ARBA" id="ARBA00023274"/>
    </source>
</evidence>
<feature type="domain" description="S1 motif" evidence="4">
    <location>
        <begin position="23"/>
        <end position="83"/>
    </location>
</feature>
<comment type="caution">
    <text evidence="5">The sequence shown here is derived from an EMBL/GenBank/DDBJ whole genome shotgun (WGS) entry which is preliminary data.</text>
</comment>
<dbReference type="PANTHER" id="PTHR10724">
    <property type="entry name" value="30S RIBOSOMAL PROTEIN S1"/>
    <property type="match status" value="1"/>
</dbReference>
<dbReference type="GO" id="GO:0006412">
    <property type="term" value="P:translation"/>
    <property type="evidence" value="ECO:0007669"/>
    <property type="project" value="TreeGrafter"/>
</dbReference>
<evidence type="ECO:0000313" key="5">
    <source>
        <dbReference type="EMBL" id="RMA95996.1"/>
    </source>
</evidence>
<dbReference type="GO" id="GO:0003729">
    <property type="term" value="F:mRNA binding"/>
    <property type="evidence" value="ECO:0007669"/>
    <property type="project" value="TreeGrafter"/>
</dbReference>
<comment type="similarity">
    <text evidence="1">Belongs to the bacterial ribosomal protein bS1 family.</text>
</comment>
<evidence type="ECO:0000256" key="2">
    <source>
        <dbReference type="ARBA" id="ARBA00022980"/>
    </source>
</evidence>
<feature type="domain" description="S1 motif" evidence="4">
    <location>
        <begin position="269"/>
        <end position="337"/>
    </location>
</feature>
<feature type="domain" description="S1 motif" evidence="4">
    <location>
        <begin position="186"/>
        <end position="254"/>
    </location>
</feature>
<dbReference type="Pfam" id="PF00575">
    <property type="entry name" value="S1"/>
    <property type="match status" value="5"/>
</dbReference>
<dbReference type="RefSeq" id="WP_121923137.1">
    <property type="nucleotide sequence ID" value="NZ_REFO01000012.1"/>
</dbReference>
<feature type="domain" description="S1 motif" evidence="4">
    <location>
        <begin position="354"/>
        <end position="421"/>
    </location>
</feature>
<dbReference type="SUPFAM" id="SSF50249">
    <property type="entry name" value="Nucleic acid-binding proteins"/>
    <property type="match status" value="6"/>
</dbReference>
<dbReference type="Gene3D" id="2.40.50.140">
    <property type="entry name" value="Nucleic acid-binding proteins"/>
    <property type="match status" value="5"/>
</dbReference>
<dbReference type="InterPro" id="IPR050437">
    <property type="entry name" value="Ribos_protein_bS1-like"/>
</dbReference>
<dbReference type="InterPro" id="IPR012340">
    <property type="entry name" value="NA-bd_OB-fold"/>
</dbReference>
<sequence length="551" mass="63244">MENYEKEFQELLEQEELNYYSKGEIVEGEIVRITNDYAFVDIGQKTEAVVKKDELEGLNIGDKIKAVYTGKKTPEGYSILSRKPIRFKEALENVEKALNENLRINAKLIKNLEKGFIVDLNGIKAFLPYSESGLRKGENLPEEFEVYVLKLDKNRKVPNIVVSRKKVLQEEQQKKKEKLFSELEQGMSIPAKVVKIQDNGVVLSVGNIVFGFLPASLYSWDKNKSIKELKKGQEIEVFIKELDKENQKLILSRKDLEENPWEKFPYQVGDKVKAVVKKINDYGLIVKVDNLQGFIHKSETDHLYPNKFKEKFKEGSEVEAVIIELDRENQKLKLSIKQAHPHPLDKFLEEHPEGSEVEGKIKDVKNKVAFIDLGEIEGILHLEDATWNPKIKNIGQVLKGKKVEKFKVLGKEKDKIKLGLKQFKENPWDIFLSKYKVGDYVKGKVIKMIDRGAFVVINPETFGNDIEGFIPVNEISKERIEIPSDKLSLNQEIEAKIIKIKGHDIILSIKALEKDKEKKEIEKVIEKVKPKGEGLGTLGELLKEKLKEKNK</sequence>
<evidence type="ECO:0000259" key="4">
    <source>
        <dbReference type="PROSITE" id="PS50126"/>
    </source>
</evidence>
<name>A0A3M0BHE0_9AQUI</name>
<organism evidence="5 6">
    <name type="scientific">Hydrogenothermus marinus</name>
    <dbReference type="NCBI Taxonomy" id="133270"/>
    <lineage>
        <taxon>Bacteria</taxon>
        <taxon>Pseudomonadati</taxon>
        <taxon>Aquificota</taxon>
        <taxon>Aquificia</taxon>
        <taxon>Aquificales</taxon>
        <taxon>Hydrogenothermaceae</taxon>
        <taxon>Hydrogenothermus</taxon>
    </lineage>
</organism>